<evidence type="ECO:0000313" key="4">
    <source>
        <dbReference type="Proteomes" id="UP000254603"/>
    </source>
</evidence>
<keyword evidence="1" id="KW-1133">Transmembrane helix</keyword>
<evidence type="ECO:0000313" key="3">
    <source>
        <dbReference type="EMBL" id="SUA58028.1"/>
    </source>
</evidence>
<dbReference type="OrthoDB" id="9802763at2"/>
<dbReference type="Proteomes" id="UP000254603">
    <property type="component" value="Unassembled WGS sequence"/>
</dbReference>
<dbReference type="EMBL" id="UGSB01000001">
    <property type="protein sequence ID" value="SUA58028.1"/>
    <property type="molecule type" value="Genomic_DNA"/>
</dbReference>
<dbReference type="InterPro" id="IPR004714">
    <property type="entry name" value="Cyt_oxidase_maturation_cbb3"/>
</dbReference>
<keyword evidence="1" id="KW-0472">Membrane</keyword>
<gene>
    <name evidence="2" type="primary">ccoS</name>
    <name evidence="2" type="ORF">I6G29_12590</name>
    <name evidence="3" type="ORF">NCTC11997_02592</name>
</gene>
<reference evidence="3 4" key="1">
    <citation type="submission" date="2018-06" db="EMBL/GenBank/DDBJ databases">
        <authorList>
            <consortium name="Pathogen Informatics"/>
            <person name="Doyle S."/>
        </authorList>
    </citation>
    <scope>NUCLEOTIDE SEQUENCE [LARGE SCALE GENOMIC DNA]</scope>
    <source>
        <strain evidence="3 4">NCTC11997</strain>
    </source>
</reference>
<reference evidence="2 5" key="2">
    <citation type="submission" date="2020-12" db="EMBL/GenBank/DDBJ databases">
        <title>FDA dAtabase for Regulatory Grade micrObial Sequences (FDA-ARGOS): Supporting development and validation of Infectious Disease Dx tests.</title>
        <authorList>
            <person name="Sproer C."/>
            <person name="Gronow S."/>
            <person name="Severitt S."/>
            <person name="Schroder I."/>
            <person name="Tallon L."/>
            <person name="Sadzewicz L."/>
            <person name="Zhao X."/>
            <person name="Boylan J."/>
            <person name="Ott S."/>
            <person name="Bowen H."/>
            <person name="Vavikolanu K."/>
            <person name="Mehta A."/>
            <person name="Aluvathingal J."/>
            <person name="Nadendla S."/>
            <person name="Lowell S."/>
            <person name="Myers T."/>
            <person name="Yan Y."/>
            <person name="Sichtig H."/>
        </authorList>
    </citation>
    <scope>NUCLEOTIDE SEQUENCE [LARGE SCALE GENOMIC DNA]</scope>
    <source>
        <strain evidence="2 5">FDAARGOS_872</strain>
    </source>
</reference>
<accession>A0A378XI98</accession>
<dbReference type="AlphaFoldDB" id="A0A378XI98"/>
<dbReference type="NCBIfam" id="TIGR00847">
    <property type="entry name" value="ccoS"/>
    <property type="match status" value="1"/>
</dbReference>
<dbReference type="EMBL" id="CP065725">
    <property type="protein sequence ID" value="QPT39928.1"/>
    <property type="molecule type" value="Genomic_DNA"/>
</dbReference>
<dbReference type="RefSeq" id="WP_018573366.1">
    <property type="nucleotide sequence ID" value="NZ_CP065725.1"/>
</dbReference>
<dbReference type="Proteomes" id="UP000594903">
    <property type="component" value="Chromosome"/>
</dbReference>
<keyword evidence="1" id="KW-0812">Transmembrane</keyword>
<sequence length="62" mass="7139">MKIYMILGSLAVGFIAFISYFLYWAIFKGQYDDIDEKGDSILLDDDNTSHLVSNERDEQANK</sequence>
<keyword evidence="5" id="KW-1185">Reference proteome</keyword>
<evidence type="ECO:0000313" key="2">
    <source>
        <dbReference type="EMBL" id="QPT39928.1"/>
    </source>
</evidence>
<evidence type="ECO:0000313" key="5">
    <source>
        <dbReference type="Proteomes" id="UP000594903"/>
    </source>
</evidence>
<feature type="transmembrane region" description="Helical" evidence="1">
    <location>
        <begin position="6"/>
        <end position="27"/>
    </location>
</feature>
<name>A0A378XI98_9BURK</name>
<dbReference type="STRING" id="1122619.GCA_000373745_00182"/>
<proteinExistence type="predicted"/>
<dbReference type="Pfam" id="PF03597">
    <property type="entry name" value="FixS"/>
    <property type="match status" value="1"/>
</dbReference>
<protein>
    <submittedName>
        <fullName evidence="2">Cbb3-type cytochrome oxidase assembly protein CcoS</fullName>
    </submittedName>
    <submittedName>
        <fullName evidence="3">Uncharacterized protein, possibly involved in nitrogen fixation</fullName>
    </submittedName>
</protein>
<organism evidence="3 4">
    <name type="scientific">Oligella ureolytica</name>
    <dbReference type="NCBI Taxonomy" id="90244"/>
    <lineage>
        <taxon>Bacteria</taxon>
        <taxon>Pseudomonadati</taxon>
        <taxon>Pseudomonadota</taxon>
        <taxon>Betaproteobacteria</taxon>
        <taxon>Burkholderiales</taxon>
        <taxon>Alcaligenaceae</taxon>
        <taxon>Oligella</taxon>
    </lineage>
</organism>
<evidence type="ECO:0000256" key="1">
    <source>
        <dbReference type="SAM" id="Phobius"/>
    </source>
</evidence>